<dbReference type="SUPFAM" id="SSF64288">
    <property type="entry name" value="Chorismate lyase-like"/>
    <property type="match status" value="1"/>
</dbReference>
<comment type="caution">
    <text evidence="1">The sequence shown here is derived from an EMBL/GenBank/DDBJ whole genome shotgun (WGS) entry which is preliminary data.</text>
</comment>
<evidence type="ECO:0000313" key="1">
    <source>
        <dbReference type="EMBL" id="MCV7170353.1"/>
    </source>
</evidence>
<dbReference type="EMBL" id="JACKSJ010000085">
    <property type="protein sequence ID" value="MCV7170353.1"/>
    <property type="molecule type" value="Genomic_DNA"/>
</dbReference>
<protein>
    <submittedName>
        <fullName evidence="1">DUF98 domain-containing protein</fullName>
    </submittedName>
</protein>
<dbReference type="RefSeq" id="WP_264012542.1">
    <property type="nucleotide sequence ID" value="NZ_JACKSJ010000085.1"/>
</dbReference>
<dbReference type="InterPro" id="IPR002800">
    <property type="entry name" value="Rv2949c-like"/>
</dbReference>
<dbReference type="AlphaFoldDB" id="A0A9X2YLY3"/>
<dbReference type="Proteomes" id="UP001140293">
    <property type="component" value="Unassembled WGS sequence"/>
</dbReference>
<proteinExistence type="predicted"/>
<sequence length="182" mass="20323">MQLCYLSRADIRDLKRDLRILVATNGTLTRVLEVITGEEIAVEIIDQRRHPTSLDFPEFRGSAIGSVVQRRIKLVGRRSGTPFVAAESLIAEDDLPTDVRRILAETKRPIGEVMLASGMETFKEAAEVWLAGVPAWARPDDGRDAPVVARRYRTIASNVPIMSITEYFLCGGRSAIHRHSLR</sequence>
<dbReference type="InterPro" id="IPR028978">
    <property type="entry name" value="Chorismate_lyase_/UTRA_dom_sf"/>
</dbReference>
<keyword evidence="2" id="KW-1185">Reference proteome</keyword>
<accession>A0A9X2YLY3</accession>
<reference evidence="1" key="2">
    <citation type="journal article" date="2022" name="BMC Genomics">
        <title>Comparative genome analysis of mycobacteria focusing on tRNA and non-coding RNA.</title>
        <authorList>
            <person name="Behra P.R.K."/>
            <person name="Pettersson B.M.F."/>
            <person name="Ramesh M."/>
            <person name="Das S."/>
            <person name="Dasgupta S."/>
            <person name="Kirsebom L.A."/>
        </authorList>
    </citation>
    <scope>NUCLEOTIDE SEQUENCE</scope>
    <source>
        <strain evidence="1">DSM 44615</strain>
    </source>
</reference>
<reference evidence="1" key="1">
    <citation type="submission" date="2020-07" db="EMBL/GenBank/DDBJ databases">
        <authorList>
            <person name="Pettersson B.M.F."/>
            <person name="Behra P.R.K."/>
            <person name="Ramesh M."/>
            <person name="Das S."/>
            <person name="Dasgupta S."/>
            <person name="Kirsebom L.A."/>
        </authorList>
    </citation>
    <scope>NUCLEOTIDE SEQUENCE</scope>
    <source>
        <strain evidence="1">DSM 44615</strain>
    </source>
</reference>
<evidence type="ECO:0000313" key="2">
    <source>
        <dbReference type="Proteomes" id="UP001140293"/>
    </source>
</evidence>
<name>A0A9X2YLY3_9MYCO</name>
<dbReference type="Pfam" id="PF01947">
    <property type="entry name" value="Rv2949c-like"/>
    <property type="match status" value="1"/>
</dbReference>
<dbReference type="Gene3D" id="3.40.1410.10">
    <property type="entry name" value="Chorismate lyase-like"/>
    <property type="match status" value="1"/>
</dbReference>
<organism evidence="1 2">
    <name type="scientific">[Mycobacterium] manitobense</name>
    <dbReference type="NCBI Taxonomy" id="190147"/>
    <lineage>
        <taxon>Bacteria</taxon>
        <taxon>Bacillati</taxon>
        <taxon>Actinomycetota</taxon>
        <taxon>Actinomycetes</taxon>
        <taxon>Mycobacteriales</taxon>
        <taxon>Mycobacteriaceae</taxon>
        <taxon>Mycolicibacterium</taxon>
    </lineage>
</organism>
<gene>
    <name evidence="1" type="ORF">H7I41_10550</name>
</gene>